<evidence type="ECO:0000313" key="2">
    <source>
        <dbReference type="EMBL" id="SFL53140.1"/>
    </source>
</evidence>
<evidence type="ECO:0008006" key="4">
    <source>
        <dbReference type="Google" id="ProtNLM"/>
    </source>
</evidence>
<reference evidence="3" key="1">
    <citation type="submission" date="2016-10" db="EMBL/GenBank/DDBJ databases">
        <authorList>
            <person name="Varghese N."/>
            <person name="Submissions S."/>
        </authorList>
    </citation>
    <scope>NUCLEOTIDE SEQUENCE [LARGE SCALE GENOMIC DNA]</scope>
    <source>
        <strain evidence="3">DSM 13327</strain>
    </source>
</reference>
<gene>
    <name evidence="2" type="ORF">SAMN04490355_100812</name>
</gene>
<feature type="chain" id="PRO_5011544083" description="DUF3829 domain-containing protein" evidence="1">
    <location>
        <begin position="23"/>
        <end position="200"/>
    </location>
</feature>
<dbReference type="Proteomes" id="UP000199520">
    <property type="component" value="Unassembled WGS sequence"/>
</dbReference>
<dbReference type="STRING" id="1123291.SAMN04490355_100812"/>
<dbReference type="OrthoDB" id="1680970at2"/>
<organism evidence="2 3">
    <name type="scientific">Pelosinus propionicus DSM 13327</name>
    <dbReference type="NCBI Taxonomy" id="1123291"/>
    <lineage>
        <taxon>Bacteria</taxon>
        <taxon>Bacillati</taxon>
        <taxon>Bacillota</taxon>
        <taxon>Negativicutes</taxon>
        <taxon>Selenomonadales</taxon>
        <taxon>Sporomusaceae</taxon>
        <taxon>Pelosinus</taxon>
    </lineage>
</organism>
<feature type="signal peptide" evidence="1">
    <location>
        <begin position="1"/>
        <end position="22"/>
    </location>
</feature>
<accession>A0A1I4IFM8</accession>
<sequence>MMKKFLLWPLAFLFALPGWACAAGTSSKTAELPASFYSAAAKQIAEGYVLAIKEKYTDRQKDQNYFEARLKYQIAAAKFSGLRSTLELESIGGNRIPNVNDSKYQPMVMEALKSFDEFSAVSQRILLSSPNAISEQAASPLNFSTVFTDIFSFVSRFQELWVKHDEIRELRLKKLSVWLDQYYKWSNWDEIDISATENGP</sequence>
<dbReference type="AlphaFoldDB" id="A0A1I4IFM8"/>
<evidence type="ECO:0000313" key="3">
    <source>
        <dbReference type="Proteomes" id="UP000199520"/>
    </source>
</evidence>
<evidence type="ECO:0000256" key="1">
    <source>
        <dbReference type="SAM" id="SignalP"/>
    </source>
</evidence>
<protein>
    <recommendedName>
        <fullName evidence="4">DUF3829 domain-containing protein</fullName>
    </recommendedName>
</protein>
<keyword evidence="3" id="KW-1185">Reference proteome</keyword>
<keyword evidence="1" id="KW-0732">Signal</keyword>
<proteinExistence type="predicted"/>
<name>A0A1I4IFM8_9FIRM</name>
<dbReference type="EMBL" id="FOTS01000008">
    <property type="protein sequence ID" value="SFL53140.1"/>
    <property type="molecule type" value="Genomic_DNA"/>
</dbReference>
<dbReference type="RefSeq" id="WP_139214742.1">
    <property type="nucleotide sequence ID" value="NZ_FOTS01000008.1"/>
</dbReference>